<reference evidence="1 2" key="1">
    <citation type="submission" date="2024-02" db="EMBL/GenBank/DDBJ databases">
        <title>The whole genome sequence of Pseudomonas benzopyrenica MLY92.</title>
        <authorList>
            <person name="Liu Y."/>
        </authorList>
    </citation>
    <scope>NUCLEOTIDE SEQUENCE [LARGE SCALE GENOMIC DNA]</scope>
    <source>
        <strain evidence="1 2">MLY92</strain>
    </source>
</reference>
<protein>
    <recommendedName>
        <fullName evidence="3">DUF4123 domain-containing protein</fullName>
    </recommendedName>
</protein>
<organism evidence="1 2">
    <name type="scientific">Pseudomonas benzopyrenica</name>
    <dbReference type="NCBI Taxonomy" id="2993566"/>
    <lineage>
        <taxon>Bacteria</taxon>
        <taxon>Pseudomonadati</taxon>
        <taxon>Pseudomonadota</taxon>
        <taxon>Gammaproteobacteria</taxon>
        <taxon>Pseudomonadales</taxon>
        <taxon>Pseudomonadaceae</taxon>
        <taxon>Pseudomonas</taxon>
    </lineage>
</organism>
<proteinExistence type="predicted"/>
<sequence length="132" mass="14462">MTSQFWTAVDDLRPAVALVILHSGLDPAVTAELRSGLPGCSDLPVLRLEDVGALHEEWLTQGPQSRIVRLLSRLGGDCLLLAVEPEGFNELEWLGSVAGQRLQQFTSSTPTGELIARLQQLRRERLLAVLPL</sequence>
<evidence type="ECO:0000313" key="2">
    <source>
        <dbReference type="Proteomes" id="UP001372714"/>
    </source>
</evidence>
<gene>
    <name evidence="1" type="ORF">V6W80_10820</name>
</gene>
<dbReference type="EMBL" id="CP145723">
    <property type="protein sequence ID" value="WWM68732.1"/>
    <property type="molecule type" value="Genomic_DNA"/>
</dbReference>
<evidence type="ECO:0000313" key="1">
    <source>
        <dbReference type="EMBL" id="WWM68732.1"/>
    </source>
</evidence>
<keyword evidence="2" id="KW-1185">Reference proteome</keyword>
<accession>A0ABZ2FYR6</accession>
<dbReference type="Proteomes" id="UP001372714">
    <property type="component" value="Chromosome"/>
</dbReference>
<dbReference type="RefSeq" id="WP_338547053.1">
    <property type="nucleotide sequence ID" value="NZ_CP145723.1"/>
</dbReference>
<evidence type="ECO:0008006" key="3">
    <source>
        <dbReference type="Google" id="ProtNLM"/>
    </source>
</evidence>
<name>A0ABZ2FYR6_9PSED</name>